<feature type="signal peptide" evidence="1">
    <location>
        <begin position="1"/>
        <end position="25"/>
    </location>
</feature>
<evidence type="ECO:0000313" key="3">
    <source>
        <dbReference type="Proteomes" id="UP000664521"/>
    </source>
</evidence>
<keyword evidence="3" id="KW-1185">Reference proteome</keyword>
<sequence>MRTNTSQTIHLLISLLLLLPLPTTARSIHILTNSTSTTKSTASAPIFCGSRGMSKCATSLTCIADPANLATSLIGDRPGLCARTNGRSCSGVTDTTSCPRGQTCVDLPNDGCNPQMTEEGLLIAEPGMWRTDCPGVCVFLDGRSAAG</sequence>
<evidence type="ECO:0000256" key="1">
    <source>
        <dbReference type="SAM" id="SignalP"/>
    </source>
</evidence>
<dbReference type="EMBL" id="CAJPDS010000117">
    <property type="protein sequence ID" value="CAF9938692.1"/>
    <property type="molecule type" value="Genomic_DNA"/>
</dbReference>
<dbReference type="Proteomes" id="UP000664521">
    <property type="component" value="Unassembled WGS sequence"/>
</dbReference>
<keyword evidence="1" id="KW-0732">Signal</keyword>
<name>A0A8H3J0Z5_9LECA</name>
<gene>
    <name evidence="2" type="ORF">HETSPECPRED_001163</name>
</gene>
<organism evidence="2 3">
    <name type="scientific">Heterodermia speciosa</name>
    <dbReference type="NCBI Taxonomy" id="116794"/>
    <lineage>
        <taxon>Eukaryota</taxon>
        <taxon>Fungi</taxon>
        <taxon>Dikarya</taxon>
        <taxon>Ascomycota</taxon>
        <taxon>Pezizomycotina</taxon>
        <taxon>Lecanoromycetes</taxon>
        <taxon>OSLEUM clade</taxon>
        <taxon>Lecanoromycetidae</taxon>
        <taxon>Caliciales</taxon>
        <taxon>Physciaceae</taxon>
        <taxon>Heterodermia</taxon>
    </lineage>
</organism>
<proteinExistence type="predicted"/>
<evidence type="ECO:0008006" key="4">
    <source>
        <dbReference type="Google" id="ProtNLM"/>
    </source>
</evidence>
<dbReference type="OrthoDB" id="3799394at2759"/>
<reference evidence="2" key="1">
    <citation type="submission" date="2021-03" db="EMBL/GenBank/DDBJ databases">
        <authorList>
            <person name="Tagirdzhanova G."/>
        </authorList>
    </citation>
    <scope>NUCLEOTIDE SEQUENCE</scope>
</reference>
<dbReference type="AlphaFoldDB" id="A0A8H3J0Z5"/>
<feature type="chain" id="PRO_5034477126" description="Effector protein" evidence="1">
    <location>
        <begin position="26"/>
        <end position="147"/>
    </location>
</feature>
<evidence type="ECO:0000313" key="2">
    <source>
        <dbReference type="EMBL" id="CAF9938692.1"/>
    </source>
</evidence>
<protein>
    <recommendedName>
        <fullName evidence="4">Effector protein</fullName>
    </recommendedName>
</protein>
<comment type="caution">
    <text evidence="2">The sequence shown here is derived from an EMBL/GenBank/DDBJ whole genome shotgun (WGS) entry which is preliminary data.</text>
</comment>
<accession>A0A8H3J0Z5</accession>